<organism evidence="1 2">
    <name type="scientific">Rhodovastum atsumiense</name>
    <dbReference type="NCBI Taxonomy" id="504468"/>
    <lineage>
        <taxon>Bacteria</taxon>
        <taxon>Pseudomonadati</taxon>
        <taxon>Pseudomonadota</taxon>
        <taxon>Alphaproteobacteria</taxon>
        <taxon>Acetobacterales</taxon>
        <taxon>Acetobacteraceae</taxon>
        <taxon>Rhodovastum</taxon>
    </lineage>
</organism>
<evidence type="ECO:0000313" key="1">
    <source>
        <dbReference type="EMBL" id="KAA5611937.1"/>
    </source>
</evidence>
<keyword evidence="2" id="KW-1185">Reference proteome</keyword>
<dbReference type="OrthoDB" id="7930231at2"/>
<accession>A0A5M6IVS5</accession>
<comment type="caution">
    <text evidence="1">The sequence shown here is derived from an EMBL/GenBank/DDBJ whole genome shotgun (WGS) entry which is preliminary data.</text>
</comment>
<sequence>MRRLILGVAFLLLLVAALAIPAVRRPLGTGVEAAYHGVAAHLPWSPPARIAEQAEGAPPERAAIISELSRVAEQRQSLKPTDATRARMHELLRRAAAMMAGSEAMGSLRDMQEARGRLRDLDARIADGLLAGHDVKELQQARGKAAVDLTRATDDFARRLTELGVPMTPAQAEMIAIAPNGDDMVALLGMQANVAHFVTQLRETVEQNRGNTDLLRRYYGLNVVLCEMVETLQTDVRDRIRDRYLPRLAGIEQENLALQRKAEEKLREASGPERDGYAGNLRALQGTAEIMPTYRRYLAQQGAQLDEAIRRTQTLLDLAANTASTMENTAEVLDMVNAANRDVGAVINLVPPGTLPLDSDMLRQEFERLSRKLSEPTS</sequence>
<reference evidence="1 2" key="1">
    <citation type="submission" date="2019-09" db="EMBL/GenBank/DDBJ databases">
        <title>Genome sequence of Rhodovastum atsumiense, a diverse member of the Acetobacteraceae family of non-sulfur purple photosynthetic bacteria.</title>
        <authorList>
            <person name="Meyer T."/>
            <person name="Kyndt J."/>
        </authorList>
    </citation>
    <scope>NUCLEOTIDE SEQUENCE [LARGE SCALE GENOMIC DNA]</scope>
    <source>
        <strain evidence="1 2">DSM 21279</strain>
    </source>
</reference>
<protein>
    <submittedName>
        <fullName evidence="1">Uncharacterized protein</fullName>
    </submittedName>
</protein>
<dbReference type="Proteomes" id="UP000325255">
    <property type="component" value="Unassembled WGS sequence"/>
</dbReference>
<proteinExistence type="predicted"/>
<name>A0A5M6IVS5_9PROT</name>
<gene>
    <name evidence="1" type="ORF">F1189_11785</name>
</gene>
<dbReference type="EMBL" id="VWPK01000016">
    <property type="protein sequence ID" value="KAA5611937.1"/>
    <property type="molecule type" value="Genomic_DNA"/>
</dbReference>
<dbReference type="AlphaFoldDB" id="A0A5M6IVS5"/>
<dbReference type="RefSeq" id="WP_150040947.1">
    <property type="nucleotide sequence ID" value="NZ_OW485601.1"/>
</dbReference>
<evidence type="ECO:0000313" key="2">
    <source>
        <dbReference type="Proteomes" id="UP000325255"/>
    </source>
</evidence>